<sequence length="157" mass="17739">MVKEELAKEFPLFSSFSEKEIEEIAKYLNYEVFPEGEVLFEEGDPGDWIFFIVKGKVGLFRSDPFGNDVKVAAIDAGTPLGELSFFSDHYHSSKAVALKETHALVLDKEGYEKLKQEDPALAVKLLEMITRVIAERLKEMNKKFVDTVCFIWGGPKG</sequence>
<evidence type="ECO:0000313" key="2">
    <source>
        <dbReference type="EMBL" id="SMP01659.1"/>
    </source>
</evidence>
<dbReference type="Proteomes" id="UP001157911">
    <property type="component" value="Unassembled WGS sequence"/>
</dbReference>
<dbReference type="SMART" id="SM00100">
    <property type="entry name" value="cNMP"/>
    <property type="match status" value="1"/>
</dbReference>
<dbReference type="InterPro" id="IPR014710">
    <property type="entry name" value="RmlC-like_jellyroll"/>
</dbReference>
<accession>A0ABY1N6E3</accession>
<gene>
    <name evidence="2" type="ORF">SAMN06265339_0005</name>
</gene>
<evidence type="ECO:0000259" key="1">
    <source>
        <dbReference type="PROSITE" id="PS50042"/>
    </source>
</evidence>
<dbReference type="RefSeq" id="WP_283399519.1">
    <property type="nucleotide sequence ID" value="NZ_FXUB01000001.1"/>
</dbReference>
<dbReference type="InterPro" id="IPR018490">
    <property type="entry name" value="cNMP-bd_dom_sf"/>
</dbReference>
<feature type="domain" description="Cyclic nucleotide-binding" evidence="1">
    <location>
        <begin position="12"/>
        <end position="114"/>
    </location>
</feature>
<evidence type="ECO:0000313" key="3">
    <source>
        <dbReference type="Proteomes" id="UP001157911"/>
    </source>
</evidence>
<dbReference type="EMBL" id="FXUB01000001">
    <property type="protein sequence ID" value="SMP01659.1"/>
    <property type="molecule type" value="Genomic_DNA"/>
</dbReference>
<keyword evidence="3" id="KW-1185">Reference proteome</keyword>
<comment type="caution">
    <text evidence="2">The sequence shown here is derived from an EMBL/GenBank/DDBJ whole genome shotgun (WGS) entry which is preliminary data.</text>
</comment>
<name>A0ABY1N6E3_9BACT</name>
<dbReference type="Gene3D" id="2.60.120.10">
    <property type="entry name" value="Jelly Rolls"/>
    <property type="match status" value="1"/>
</dbReference>
<protein>
    <submittedName>
        <fullName evidence="2">Cyclic nucleotide-binding domain-containing protein</fullName>
    </submittedName>
</protein>
<organism evidence="2 3">
    <name type="scientific">Desulfurobacterium pacificum</name>
    <dbReference type="NCBI Taxonomy" id="240166"/>
    <lineage>
        <taxon>Bacteria</taxon>
        <taxon>Pseudomonadati</taxon>
        <taxon>Aquificota</taxon>
        <taxon>Aquificia</taxon>
        <taxon>Desulfurobacteriales</taxon>
        <taxon>Desulfurobacteriaceae</taxon>
        <taxon>Desulfurobacterium</taxon>
    </lineage>
</organism>
<dbReference type="Pfam" id="PF00027">
    <property type="entry name" value="cNMP_binding"/>
    <property type="match status" value="1"/>
</dbReference>
<dbReference type="InterPro" id="IPR050397">
    <property type="entry name" value="Env_Response_Regulators"/>
</dbReference>
<dbReference type="InterPro" id="IPR000595">
    <property type="entry name" value="cNMP-bd_dom"/>
</dbReference>
<reference evidence="2 3" key="1">
    <citation type="submission" date="2017-05" db="EMBL/GenBank/DDBJ databases">
        <authorList>
            <person name="Varghese N."/>
            <person name="Submissions S."/>
        </authorList>
    </citation>
    <scope>NUCLEOTIDE SEQUENCE [LARGE SCALE GENOMIC DNA]</scope>
    <source>
        <strain evidence="2 3">DSM 15522</strain>
    </source>
</reference>
<proteinExistence type="predicted"/>
<dbReference type="PANTHER" id="PTHR24567">
    <property type="entry name" value="CRP FAMILY TRANSCRIPTIONAL REGULATORY PROTEIN"/>
    <property type="match status" value="1"/>
</dbReference>
<dbReference type="SUPFAM" id="SSF51206">
    <property type="entry name" value="cAMP-binding domain-like"/>
    <property type="match status" value="1"/>
</dbReference>
<dbReference type="CDD" id="cd00038">
    <property type="entry name" value="CAP_ED"/>
    <property type="match status" value="1"/>
</dbReference>
<dbReference type="PROSITE" id="PS50042">
    <property type="entry name" value="CNMP_BINDING_3"/>
    <property type="match status" value="1"/>
</dbReference>
<dbReference type="PANTHER" id="PTHR24567:SF74">
    <property type="entry name" value="HTH-TYPE TRANSCRIPTIONAL REGULATOR ARCR"/>
    <property type="match status" value="1"/>
</dbReference>